<evidence type="ECO:0000259" key="2">
    <source>
        <dbReference type="PROSITE" id="PS50195"/>
    </source>
</evidence>
<reference evidence="3 4" key="1">
    <citation type="journal article" date="2021" name="Elife">
        <title>Chloroplast acquisition without the gene transfer in kleptoplastic sea slugs, Plakobranchus ocellatus.</title>
        <authorList>
            <person name="Maeda T."/>
            <person name="Takahashi S."/>
            <person name="Yoshida T."/>
            <person name="Shimamura S."/>
            <person name="Takaki Y."/>
            <person name="Nagai Y."/>
            <person name="Toyoda A."/>
            <person name="Suzuki Y."/>
            <person name="Arimoto A."/>
            <person name="Ishii H."/>
            <person name="Satoh N."/>
            <person name="Nishiyama T."/>
            <person name="Hasebe M."/>
            <person name="Maruyama T."/>
            <person name="Minagawa J."/>
            <person name="Obokata J."/>
            <person name="Shigenobu S."/>
        </authorList>
    </citation>
    <scope>NUCLEOTIDE SEQUENCE [LARGE SCALE GENOMIC DNA]</scope>
</reference>
<protein>
    <submittedName>
        <fullName evidence="3">Sh3 and px domain-containing protein 2a</fullName>
    </submittedName>
</protein>
<dbReference type="Pfam" id="PF00787">
    <property type="entry name" value="PX"/>
    <property type="match status" value="1"/>
</dbReference>
<dbReference type="GO" id="GO:0035091">
    <property type="term" value="F:phosphatidylinositol binding"/>
    <property type="evidence" value="ECO:0007669"/>
    <property type="project" value="InterPro"/>
</dbReference>
<dbReference type="Proteomes" id="UP000735302">
    <property type="component" value="Unassembled WGS sequence"/>
</dbReference>
<feature type="domain" description="PX" evidence="2">
    <location>
        <begin position="3"/>
        <end position="127"/>
    </location>
</feature>
<dbReference type="SUPFAM" id="SSF64268">
    <property type="entry name" value="PX domain"/>
    <property type="match status" value="1"/>
</dbReference>
<dbReference type="GO" id="GO:0016176">
    <property type="term" value="F:superoxide-generating NADPH oxidase activator activity"/>
    <property type="evidence" value="ECO:0007669"/>
    <property type="project" value="TreeGrafter"/>
</dbReference>
<dbReference type="Gene3D" id="3.30.1520.10">
    <property type="entry name" value="Phox-like domain"/>
    <property type="match status" value="1"/>
</dbReference>
<dbReference type="InterPro" id="IPR036871">
    <property type="entry name" value="PX_dom_sf"/>
</dbReference>
<dbReference type="InterPro" id="IPR051228">
    <property type="entry name" value="NADPH_Oxidase/PX-Domain"/>
</dbReference>
<evidence type="ECO:0000256" key="1">
    <source>
        <dbReference type="ARBA" id="ARBA00022737"/>
    </source>
</evidence>
<sequence length="153" mass="17611">MGKKIEDVNVIDVEKRRVPSKHYVYVILVKWSDGSSLTVFRRYSRFFDLQARLLESFPIEGGSIAPEKRIIPFLPGKIFFGRSHIKDVAVKRLDDIREYCKSLIKLPPHISECEEVKEFFEVEPDDLDPPSLNPEEGLVTLVALTINRIVCHS</sequence>
<dbReference type="PANTHER" id="PTHR15706:SF2">
    <property type="entry name" value="SH3 AND PX DOMAIN-CONTAINING PROTEIN 2A"/>
    <property type="match status" value="1"/>
</dbReference>
<proteinExistence type="predicted"/>
<evidence type="ECO:0000313" key="3">
    <source>
        <dbReference type="EMBL" id="GFN84110.1"/>
    </source>
</evidence>
<keyword evidence="1" id="KW-0677">Repeat</keyword>
<name>A0AAV3YA30_9GAST</name>
<dbReference type="PANTHER" id="PTHR15706">
    <property type="entry name" value="SH3 MULTIPLE DOMAIN"/>
    <property type="match status" value="1"/>
</dbReference>
<dbReference type="GO" id="GO:0042554">
    <property type="term" value="P:superoxide anion generation"/>
    <property type="evidence" value="ECO:0007669"/>
    <property type="project" value="TreeGrafter"/>
</dbReference>
<dbReference type="SMART" id="SM00312">
    <property type="entry name" value="PX"/>
    <property type="match status" value="1"/>
</dbReference>
<dbReference type="PROSITE" id="PS50195">
    <property type="entry name" value="PX"/>
    <property type="match status" value="1"/>
</dbReference>
<evidence type="ECO:0000313" key="4">
    <source>
        <dbReference type="Proteomes" id="UP000735302"/>
    </source>
</evidence>
<dbReference type="GO" id="GO:0005737">
    <property type="term" value="C:cytoplasm"/>
    <property type="evidence" value="ECO:0007669"/>
    <property type="project" value="TreeGrafter"/>
</dbReference>
<organism evidence="3 4">
    <name type="scientific">Plakobranchus ocellatus</name>
    <dbReference type="NCBI Taxonomy" id="259542"/>
    <lineage>
        <taxon>Eukaryota</taxon>
        <taxon>Metazoa</taxon>
        <taxon>Spiralia</taxon>
        <taxon>Lophotrochozoa</taxon>
        <taxon>Mollusca</taxon>
        <taxon>Gastropoda</taxon>
        <taxon>Heterobranchia</taxon>
        <taxon>Euthyneura</taxon>
        <taxon>Panpulmonata</taxon>
        <taxon>Sacoglossa</taxon>
        <taxon>Placobranchoidea</taxon>
        <taxon>Plakobranchidae</taxon>
        <taxon>Plakobranchus</taxon>
    </lineage>
</organism>
<accession>A0AAV3YA30</accession>
<keyword evidence="4" id="KW-1185">Reference proteome</keyword>
<dbReference type="EMBL" id="BLXT01001278">
    <property type="protein sequence ID" value="GFN84110.1"/>
    <property type="molecule type" value="Genomic_DNA"/>
</dbReference>
<dbReference type="InterPro" id="IPR001683">
    <property type="entry name" value="PX_dom"/>
</dbReference>
<comment type="caution">
    <text evidence="3">The sequence shown here is derived from an EMBL/GenBank/DDBJ whole genome shotgun (WGS) entry which is preliminary data.</text>
</comment>
<dbReference type="AlphaFoldDB" id="A0AAV3YA30"/>
<gene>
    <name evidence="3" type="ORF">PoB_001061600</name>
</gene>